<dbReference type="GO" id="GO:0000428">
    <property type="term" value="C:DNA-directed RNA polymerase complex"/>
    <property type="evidence" value="ECO:0007669"/>
    <property type="project" value="UniProtKB-KW"/>
</dbReference>
<dbReference type="InterPro" id="IPR007634">
    <property type="entry name" value="RNA_pol_sigma_54_DNA-bd"/>
</dbReference>
<keyword evidence="12" id="KW-1185">Reference proteome</keyword>
<feature type="domain" description="RNA polymerase sigma factor 54 DNA-binding" evidence="9">
    <location>
        <begin position="275"/>
        <end position="432"/>
    </location>
</feature>
<dbReference type="RefSeq" id="WP_023510532.1">
    <property type="nucleotide sequence ID" value="NZ_AWTC01000010.1"/>
</dbReference>
<protein>
    <recommendedName>
        <fullName evidence="13">RNA polymerase sigma-54 factor</fullName>
    </recommendedName>
</protein>
<evidence type="ECO:0000256" key="2">
    <source>
        <dbReference type="ARBA" id="ARBA00022478"/>
    </source>
</evidence>
<keyword evidence="6" id="KW-0731">Sigma factor</keyword>
<evidence type="ECO:0000256" key="1">
    <source>
        <dbReference type="ARBA" id="ARBA00008798"/>
    </source>
</evidence>
<dbReference type="GO" id="GO:0006352">
    <property type="term" value="P:DNA-templated transcription initiation"/>
    <property type="evidence" value="ECO:0007669"/>
    <property type="project" value="InterPro"/>
</dbReference>
<sequence>MGLALVQKQSLKLKMAPALYQSVTVLQCNNEELSRYLHEKALENPLLRVEARDYRRDYSYNAIGNSAKSTSEVIEETAIDVLDFRELLHRDLHQMRIGRACMEAADLLIDSLNDNGFLDEEPEEILDRLGNDEADPAEALAMVQSLDPAGVGARSLTECLCLQLQRSEPRCPLAESILTDYRDCLMNGDWAELAEILGTTEEEINEAIARIRKLNPNPIANIQDEPTQYIIPDVVISKRGNSLVCELEDQYLPTISVNTDDYKAYMEAADAETKRYLREKYEEADWLLSGVSRRKQTLMKLAEMLMNYQEDYFQTGSREKLRPFAMKKAAEQLSVHESTISRAAAGKYIQTNYGLFPMKDFFVRAVKPQQGALSAFQIQFEIKQLVDNEDQKKPLSDQMLSQLLAQSGIRCSRRAVTKYRQACGIGSTIERRAAQN</sequence>
<dbReference type="InterPro" id="IPR038709">
    <property type="entry name" value="RpoN_core-bd_sf"/>
</dbReference>
<dbReference type="Proteomes" id="UP000018296">
    <property type="component" value="Unassembled WGS sequence"/>
</dbReference>
<dbReference type="NCBIfam" id="TIGR02395">
    <property type="entry name" value="rpoN_sigma"/>
    <property type="match status" value="1"/>
</dbReference>
<evidence type="ECO:0000256" key="8">
    <source>
        <dbReference type="ARBA" id="ARBA00023163"/>
    </source>
</evidence>
<dbReference type="GO" id="GO:0001216">
    <property type="term" value="F:DNA-binding transcription activator activity"/>
    <property type="evidence" value="ECO:0007669"/>
    <property type="project" value="InterPro"/>
</dbReference>
<dbReference type="Gene3D" id="1.10.10.1330">
    <property type="entry name" value="RNA polymerase sigma-54 factor, core-binding domain"/>
    <property type="match status" value="1"/>
</dbReference>
<keyword evidence="3" id="KW-0808">Transferase</keyword>
<dbReference type="Pfam" id="PF04963">
    <property type="entry name" value="Sigma54_CBD"/>
    <property type="match status" value="1"/>
</dbReference>
<evidence type="ECO:0000256" key="5">
    <source>
        <dbReference type="ARBA" id="ARBA00023015"/>
    </source>
</evidence>
<dbReference type="STRING" id="1395513.P343_11425"/>
<accession>V6J4F7</accession>
<evidence type="ECO:0000256" key="4">
    <source>
        <dbReference type="ARBA" id="ARBA00022695"/>
    </source>
</evidence>
<dbReference type="Pfam" id="PF00309">
    <property type="entry name" value="Sigma54_AID"/>
    <property type="match status" value="1"/>
</dbReference>
<dbReference type="PRINTS" id="PR00045">
    <property type="entry name" value="SIGMA54FCT"/>
</dbReference>
<keyword evidence="7" id="KW-0238">DNA-binding</keyword>
<dbReference type="EMBL" id="AWTC01000010">
    <property type="protein sequence ID" value="EST11609.1"/>
    <property type="molecule type" value="Genomic_DNA"/>
</dbReference>
<dbReference type="GO" id="GO:0003677">
    <property type="term" value="F:DNA binding"/>
    <property type="evidence" value="ECO:0007669"/>
    <property type="project" value="UniProtKB-KW"/>
</dbReference>
<dbReference type="Gene3D" id="1.10.10.60">
    <property type="entry name" value="Homeodomain-like"/>
    <property type="match status" value="1"/>
</dbReference>
<gene>
    <name evidence="11" type="ORF">P343_11425</name>
</gene>
<keyword evidence="2" id="KW-0240">DNA-directed RNA polymerase</keyword>
<dbReference type="OrthoDB" id="9814402at2"/>
<organism evidence="11 12">
    <name type="scientific">Sporolactobacillus laevolacticus DSM 442</name>
    <dbReference type="NCBI Taxonomy" id="1395513"/>
    <lineage>
        <taxon>Bacteria</taxon>
        <taxon>Bacillati</taxon>
        <taxon>Bacillota</taxon>
        <taxon>Bacilli</taxon>
        <taxon>Bacillales</taxon>
        <taxon>Sporolactobacillaceae</taxon>
        <taxon>Sporolactobacillus</taxon>
    </lineage>
</organism>
<dbReference type="PIRSF" id="PIRSF000774">
    <property type="entry name" value="RpoN"/>
    <property type="match status" value="1"/>
</dbReference>
<dbReference type="PANTHER" id="PTHR32248:SF4">
    <property type="entry name" value="RNA POLYMERASE SIGMA-54 FACTOR"/>
    <property type="match status" value="1"/>
</dbReference>
<dbReference type="InterPro" id="IPR000394">
    <property type="entry name" value="RNA_pol_sigma_54"/>
</dbReference>
<name>V6J4F7_9BACL</name>
<dbReference type="GO" id="GO:0016987">
    <property type="term" value="F:sigma factor activity"/>
    <property type="evidence" value="ECO:0007669"/>
    <property type="project" value="UniProtKB-KW"/>
</dbReference>
<keyword evidence="8" id="KW-0804">Transcription</keyword>
<dbReference type="AlphaFoldDB" id="V6J4F7"/>
<dbReference type="GO" id="GO:0016779">
    <property type="term" value="F:nucleotidyltransferase activity"/>
    <property type="evidence" value="ECO:0007669"/>
    <property type="project" value="UniProtKB-KW"/>
</dbReference>
<evidence type="ECO:0008006" key="13">
    <source>
        <dbReference type="Google" id="ProtNLM"/>
    </source>
</evidence>
<dbReference type="InterPro" id="IPR007046">
    <property type="entry name" value="RNA_pol_sigma_54_core-bd"/>
</dbReference>
<evidence type="ECO:0000313" key="12">
    <source>
        <dbReference type="Proteomes" id="UP000018296"/>
    </source>
</evidence>
<evidence type="ECO:0000259" key="10">
    <source>
        <dbReference type="Pfam" id="PF04963"/>
    </source>
</evidence>
<dbReference type="PATRIC" id="fig|1395513.3.peg.2308"/>
<evidence type="ECO:0000256" key="3">
    <source>
        <dbReference type="ARBA" id="ARBA00022679"/>
    </source>
</evidence>
<dbReference type="Pfam" id="PF04552">
    <property type="entry name" value="Sigma54_DBD"/>
    <property type="match status" value="1"/>
</dbReference>
<evidence type="ECO:0000313" key="11">
    <source>
        <dbReference type="EMBL" id="EST11609.1"/>
    </source>
</evidence>
<evidence type="ECO:0000256" key="7">
    <source>
        <dbReference type="ARBA" id="ARBA00023125"/>
    </source>
</evidence>
<comment type="similarity">
    <text evidence="1">Belongs to the sigma-54 factor family.</text>
</comment>
<keyword evidence="5" id="KW-0805">Transcription regulation</keyword>
<feature type="domain" description="RNA polymerase sigma factor 54 core-binding" evidence="10">
    <location>
        <begin position="81"/>
        <end position="259"/>
    </location>
</feature>
<comment type="caution">
    <text evidence="11">The sequence shown here is derived from an EMBL/GenBank/DDBJ whole genome shotgun (WGS) entry which is preliminary data.</text>
</comment>
<reference evidence="11 12" key="1">
    <citation type="journal article" date="2013" name="Genome Announc.">
        <title>Genome Sequence of Sporolactobacillus laevolacticus DSM442, an Efficient Polymer-Grade D-Lactate Producer from Agricultural Waste Cottonseed as a Nitrogen Source.</title>
        <authorList>
            <person name="Wang H."/>
            <person name="Wang L."/>
            <person name="Ju J."/>
            <person name="Yu B."/>
            <person name="Ma Y."/>
        </authorList>
    </citation>
    <scope>NUCLEOTIDE SEQUENCE [LARGE SCALE GENOMIC DNA]</scope>
    <source>
        <strain evidence="11 12">DSM 442</strain>
    </source>
</reference>
<dbReference type="PANTHER" id="PTHR32248">
    <property type="entry name" value="RNA POLYMERASE SIGMA-54 FACTOR"/>
    <property type="match status" value="1"/>
</dbReference>
<keyword evidence="4" id="KW-0548">Nucleotidyltransferase</keyword>
<proteinExistence type="inferred from homology"/>
<dbReference type="PROSITE" id="PS50044">
    <property type="entry name" value="SIGMA54_3"/>
    <property type="match status" value="1"/>
</dbReference>
<evidence type="ECO:0000259" key="9">
    <source>
        <dbReference type="Pfam" id="PF04552"/>
    </source>
</evidence>
<evidence type="ECO:0000256" key="6">
    <source>
        <dbReference type="ARBA" id="ARBA00023082"/>
    </source>
</evidence>
<dbReference type="eggNOG" id="COG1508">
    <property type="taxonomic scope" value="Bacteria"/>
</dbReference>